<evidence type="ECO:0000313" key="2">
    <source>
        <dbReference type="Proteomes" id="UP000193558"/>
    </source>
</evidence>
<accession>A0A1X1D3A7</accession>
<dbReference type="EMBL" id="MLFR01000002">
    <property type="protein sequence ID" value="ORM71149.1"/>
    <property type="molecule type" value="Genomic_DNA"/>
</dbReference>
<dbReference type="InterPro" id="IPR047128">
    <property type="entry name" value="PhyH"/>
</dbReference>
<dbReference type="Pfam" id="PF05721">
    <property type="entry name" value="PhyH"/>
    <property type="match status" value="1"/>
</dbReference>
<keyword evidence="1" id="KW-0223">Dioxygenase</keyword>
<keyword evidence="1" id="KW-0560">Oxidoreductase</keyword>
<dbReference type="AlphaFoldDB" id="A0A1X1D3A7"/>
<organism evidence="1 2">
    <name type="scientific">Pantoea rwandensis</name>
    <dbReference type="NCBI Taxonomy" id="1076550"/>
    <lineage>
        <taxon>Bacteria</taxon>
        <taxon>Pseudomonadati</taxon>
        <taxon>Pseudomonadota</taxon>
        <taxon>Gammaproteobacteria</taxon>
        <taxon>Enterobacterales</taxon>
        <taxon>Erwiniaceae</taxon>
        <taxon>Pantoea</taxon>
    </lineage>
</organism>
<dbReference type="Proteomes" id="UP000193558">
    <property type="component" value="Unassembled WGS sequence"/>
</dbReference>
<dbReference type="GO" id="GO:0001561">
    <property type="term" value="P:fatty acid alpha-oxidation"/>
    <property type="evidence" value="ECO:0007669"/>
    <property type="project" value="InterPro"/>
</dbReference>
<dbReference type="OrthoDB" id="3562306at2"/>
<dbReference type="SUPFAM" id="SSF51197">
    <property type="entry name" value="Clavaminate synthase-like"/>
    <property type="match status" value="1"/>
</dbReference>
<protein>
    <submittedName>
        <fullName evidence="1">Phytanoyl-CoA dioxygenase</fullName>
    </submittedName>
</protein>
<gene>
    <name evidence="1" type="ORF">HA51_04520</name>
</gene>
<sequence length="381" mass="42398">MSPEYFATEGQVSVDDFKTFCNQRVNAADYPLSAAVQSEVIIYDRSTLEDAAATDKRSVLSELHKALSYGPGVFVVKNLFSDVSVIDRASAAFEKIMREEAASKVQADHFSKAGNNGRIWNALQKLGETSPEVFAEYYANPMLNLICTAWLGPAWRMTSQVNQVRPGGEAQQPHRDYHLGFQQSAFAAEFPIPVQILTQYLTLQGAVAHSDMPLASGPTQLLPWSHQYELGYIAYRQPEFAQYFAENFVQLPLKKGDGLFFNPALFHAAGNNTTESHVRTANLLQISSAFGVPMEEVNHEHLLKLVYPILLESRKPADKTKALIEVAARGYSFPTNLDTDPPVGGMVPKTQQQLVTEALNEQWSVERFHSELDAQTLKRKA</sequence>
<name>A0A1X1D3A7_9GAMM</name>
<comment type="caution">
    <text evidence="1">The sequence shown here is derived from an EMBL/GenBank/DDBJ whole genome shotgun (WGS) entry which is preliminary data.</text>
</comment>
<dbReference type="Gene3D" id="2.60.120.620">
    <property type="entry name" value="q2cbj1_9rhob like domain"/>
    <property type="match status" value="1"/>
</dbReference>
<dbReference type="InterPro" id="IPR008775">
    <property type="entry name" value="Phytyl_CoA_dOase-like"/>
</dbReference>
<dbReference type="PANTHER" id="PTHR21308">
    <property type="entry name" value="PHYTANOYL-COA ALPHA-HYDROXYLASE"/>
    <property type="match status" value="1"/>
</dbReference>
<reference evidence="1 2" key="1">
    <citation type="journal article" date="2017" name="Antonie Van Leeuwenhoek">
        <title>Phylogenomic resolution of the bacterial genus Pantoea and its relationship with Erwinia and Tatumella.</title>
        <authorList>
            <person name="Palmer M."/>
            <person name="Steenkamp E.T."/>
            <person name="Coetzee M.P."/>
            <person name="Chan W.Y."/>
            <person name="van Zyl E."/>
            <person name="De Maayer P."/>
            <person name="Coutinho T.A."/>
            <person name="Blom J."/>
            <person name="Smits T.H."/>
            <person name="Duffy B."/>
            <person name="Venter S.N."/>
        </authorList>
    </citation>
    <scope>NUCLEOTIDE SEQUENCE [LARGE SCALE GENOMIC DNA]</scope>
    <source>
        <strain evidence="1 2">LMG 26275</strain>
    </source>
</reference>
<dbReference type="GO" id="GO:0048244">
    <property type="term" value="F:phytanoyl-CoA dioxygenase activity"/>
    <property type="evidence" value="ECO:0007669"/>
    <property type="project" value="InterPro"/>
</dbReference>
<evidence type="ECO:0000313" key="1">
    <source>
        <dbReference type="EMBL" id="ORM71149.1"/>
    </source>
</evidence>
<dbReference type="PANTHER" id="PTHR21308:SF8">
    <property type="entry name" value="PHYTANOYL-COA DIOXYGENASE FAMILY PROTEIN (AFU_ORTHOLOGUE AFUA_2G09620)"/>
    <property type="match status" value="1"/>
</dbReference>
<proteinExistence type="predicted"/>
<dbReference type="RefSeq" id="WP_084932414.1">
    <property type="nucleotide sequence ID" value="NZ_MLFR01000002.1"/>
</dbReference>